<feature type="domain" description="DUF4158" evidence="1">
    <location>
        <begin position="16"/>
        <end position="100"/>
    </location>
</feature>
<accession>A0A0P6XJ43</accession>
<dbReference type="OrthoDB" id="51846at2"/>
<dbReference type="RefSeq" id="WP_054537286.1">
    <property type="nucleotide sequence ID" value="NZ_LGKP01000042.1"/>
</dbReference>
<keyword evidence="3" id="KW-1185">Reference proteome</keyword>
<proteinExistence type="predicted"/>
<dbReference type="Pfam" id="PF13700">
    <property type="entry name" value="DUF4158"/>
    <property type="match status" value="1"/>
</dbReference>
<evidence type="ECO:0000313" key="2">
    <source>
        <dbReference type="EMBL" id="KPL79943.1"/>
    </source>
</evidence>
<name>A0A0P6XJ43_9CHLR</name>
<dbReference type="InterPro" id="IPR025296">
    <property type="entry name" value="DUF4158"/>
</dbReference>
<dbReference type="PATRIC" id="fig|70996.4.peg.1506"/>
<reference evidence="2 3" key="1">
    <citation type="submission" date="2015-07" db="EMBL/GenBank/DDBJ databases">
        <title>Whole genome sequence of Herpetosiphon geysericola DSM 7119.</title>
        <authorList>
            <person name="Hemp J."/>
            <person name="Ward L.M."/>
            <person name="Pace L.A."/>
            <person name="Fischer W.W."/>
        </authorList>
    </citation>
    <scope>NUCLEOTIDE SEQUENCE [LARGE SCALE GENOMIC DNA]</scope>
    <source>
        <strain evidence="2 3">DSM 7119</strain>
    </source>
</reference>
<dbReference type="Proteomes" id="UP000050277">
    <property type="component" value="Unassembled WGS sequence"/>
</dbReference>
<comment type="caution">
    <text evidence="2">The sequence shown here is derived from an EMBL/GenBank/DDBJ whole genome shotgun (WGS) entry which is preliminary data.</text>
</comment>
<dbReference type="AlphaFoldDB" id="A0A0P6XJ43"/>
<evidence type="ECO:0000259" key="1">
    <source>
        <dbReference type="Pfam" id="PF13700"/>
    </source>
</evidence>
<protein>
    <recommendedName>
        <fullName evidence="1">DUF4158 domain-containing protein</fullName>
    </recommendedName>
</protein>
<organism evidence="2 3">
    <name type="scientific">Herpetosiphon geysericola</name>
    <dbReference type="NCBI Taxonomy" id="70996"/>
    <lineage>
        <taxon>Bacteria</taxon>
        <taxon>Bacillati</taxon>
        <taxon>Chloroflexota</taxon>
        <taxon>Chloroflexia</taxon>
        <taxon>Herpetosiphonales</taxon>
        <taxon>Herpetosiphonaceae</taxon>
        <taxon>Herpetosiphon</taxon>
    </lineage>
</organism>
<dbReference type="EMBL" id="LGKP01000042">
    <property type="protein sequence ID" value="KPL79943.1"/>
    <property type="molecule type" value="Genomic_DNA"/>
</dbReference>
<gene>
    <name evidence="2" type="ORF">SE18_25455</name>
</gene>
<evidence type="ECO:0000313" key="3">
    <source>
        <dbReference type="Proteomes" id="UP000050277"/>
    </source>
</evidence>
<sequence>MPPTPATTTRKKRLHLLEETDRAALYDRPIFNDADRLIAFTLSDAEAERFPRLSDDLLHAWFILQLGYFKAKQRFFPLALPTMLDDLQYILAYLGSPMETADLRIPNPHTTNRSMPNIPAANRRVNIIKYFPV</sequence>